<feature type="region of interest" description="Disordered" evidence="1">
    <location>
        <begin position="33"/>
        <end position="63"/>
    </location>
</feature>
<dbReference type="EMBL" id="KQ982254">
    <property type="protein sequence ID" value="KYQ58613.1"/>
    <property type="molecule type" value="Genomic_DNA"/>
</dbReference>
<organism evidence="2 3">
    <name type="scientific">Mycetomoellerius zeteki</name>
    <dbReference type="NCBI Taxonomy" id="64791"/>
    <lineage>
        <taxon>Eukaryota</taxon>
        <taxon>Metazoa</taxon>
        <taxon>Ecdysozoa</taxon>
        <taxon>Arthropoda</taxon>
        <taxon>Hexapoda</taxon>
        <taxon>Insecta</taxon>
        <taxon>Pterygota</taxon>
        <taxon>Neoptera</taxon>
        <taxon>Endopterygota</taxon>
        <taxon>Hymenoptera</taxon>
        <taxon>Apocrita</taxon>
        <taxon>Aculeata</taxon>
        <taxon>Formicoidea</taxon>
        <taxon>Formicidae</taxon>
        <taxon>Myrmicinae</taxon>
        <taxon>Mycetomoellerius</taxon>
    </lineage>
</organism>
<sequence>MRKRWKEKKTQEIEDEDKISNVTFGCTRAVHDLSNSKQGDMPPLVKTTRCPPDTHRVPIESQW</sequence>
<protein>
    <submittedName>
        <fullName evidence="2">Uncharacterized protein</fullName>
    </submittedName>
</protein>
<evidence type="ECO:0000313" key="2">
    <source>
        <dbReference type="EMBL" id="KYQ58613.1"/>
    </source>
</evidence>
<dbReference type="Proteomes" id="UP000075809">
    <property type="component" value="Unassembled WGS sequence"/>
</dbReference>
<reference evidence="2 3" key="1">
    <citation type="submission" date="2015-09" db="EMBL/GenBank/DDBJ databases">
        <title>Trachymyrmex zeteki WGS genome.</title>
        <authorList>
            <person name="Nygaard S."/>
            <person name="Hu H."/>
            <person name="Boomsma J."/>
            <person name="Zhang G."/>
        </authorList>
    </citation>
    <scope>NUCLEOTIDE SEQUENCE [LARGE SCALE GENOMIC DNA]</scope>
    <source>
        <strain evidence="2">Tzet28-1</strain>
        <tissue evidence="2">Whole body</tissue>
    </source>
</reference>
<proteinExistence type="predicted"/>
<accession>A0A151XE25</accession>
<evidence type="ECO:0000256" key="1">
    <source>
        <dbReference type="SAM" id="MobiDB-lite"/>
    </source>
</evidence>
<dbReference type="AlphaFoldDB" id="A0A151XE25"/>
<keyword evidence="3" id="KW-1185">Reference proteome</keyword>
<gene>
    <name evidence="2" type="ORF">ALC60_02258</name>
</gene>
<name>A0A151XE25_9HYME</name>
<feature type="compositionally biased region" description="Basic and acidic residues" evidence="1">
    <location>
        <begin position="52"/>
        <end position="63"/>
    </location>
</feature>
<evidence type="ECO:0000313" key="3">
    <source>
        <dbReference type="Proteomes" id="UP000075809"/>
    </source>
</evidence>